<sequence length="197" mass="22172">MKAYYEPIRTYPLNSTNDQEQESEEDEEFCSTNPGFVNFFYPLSKSAVPPSSNQSSDNGQNSSAIRRSTHTDQPSTEGQRRGRLRDEELDVALGVYPEAHCRKVQRRIYKVENSPTRKLNDALKAKAGEGTQLEMTLTLSKYPEARCRKDQRRTILNSLMLDSSSSASLTSELNLVLICLENNRNAGVFPVDLFGVV</sequence>
<accession>A0ABY6LT23</accession>
<gene>
    <name evidence="2" type="ORF">LAZ67_22001217</name>
</gene>
<evidence type="ECO:0000256" key="1">
    <source>
        <dbReference type="SAM" id="MobiDB-lite"/>
    </source>
</evidence>
<feature type="non-terminal residue" evidence="2">
    <location>
        <position position="197"/>
    </location>
</feature>
<feature type="compositionally biased region" description="Acidic residues" evidence="1">
    <location>
        <begin position="19"/>
        <end position="29"/>
    </location>
</feature>
<name>A0ABY6LT23_9ARAC</name>
<keyword evidence="3" id="KW-1185">Reference proteome</keyword>
<reference evidence="2 3" key="1">
    <citation type="submission" date="2022-03" db="EMBL/GenBank/DDBJ databases">
        <title>A chromosomal length assembly of Cordylochernes scorpioides.</title>
        <authorList>
            <person name="Zeh D."/>
            <person name="Zeh J."/>
        </authorList>
    </citation>
    <scope>NUCLEOTIDE SEQUENCE [LARGE SCALE GENOMIC DNA]</scope>
    <source>
        <strain evidence="2">IN4F17</strain>
        <tissue evidence="2">Whole Body</tissue>
    </source>
</reference>
<proteinExistence type="predicted"/>
<feature type="region of interest" description="Disordered" evidence="1">
    <location>
        <begin position="47"/>
        <end position="85"/>
    </location>
</feature>
<dbReference type="Proteomes" id="UP001235939">
    <property type="component" value="Chromosome 22"/>
</dbReference>
<evidence type="ECO:0000313" key="3">
    <source>
        <dbReference type="Proteomes" id="UP001235939"/>
    </source>
</evidence>
<evidence type="ECO:0000313" key="2">
    <source>
        <dbReference type="EMBL" id="UYV82880.1"/>
    </source>
</evidence>
<dbReference type="EMBL" id="CP092884">
    <property type="protein sequence ID" value="UYV82880.1"/>
    <property type="molecule type" value="Genomic_DNA"/>
</dbReference>
<organism evidence="2 3">
    <name type="scientific">Cordylochernes scorpioides</name>
    <dbReference type="NCBI Taxonomy" id="51811"/>
    <lineage>
        <taxon>Eukaryota</taxon>
        <taxon>Metazoa</taxon>
        <taxon>Ecdysozoa</taxon>
        <taxon>Arthropoda</taxon>
        <taxon>Chelicerata</taxon>
        <taxon>Arachnida</taxon>
        <taxon>Pseudoscorpiones</taxon>
        <taxon>Cheliferoidea</taxon>
        <taxon>Chernetidae</taxon>
        <taxon>Cordylochernes</taxon>
    </lineage>
</organism>
<feature type="compositionally biased region" description="Low complexity" evidence="1">
    <location>
        <begin position="51"/>
        <end position="63"/>
    </location>
</feature>
<feature type="region of interest" description="Disordered" evidence="1">
    <location>
        <begin position="1"/>
        <end position="33"/>
    </location>
</feature>
<protein>
    <submittedName>
        <fullName evidence="2">Uncharacterized protein</fullName>
    </submittedName>
</protein>